<dbReference type="PANTHER" id="PTHR16684">
    <property type="entry name" value="CENTROMERE PROTEIN C"/>
    <property type="match status" value="1"/>
</dbReference>
<evidence type="ECO:0000256" key="2">
    <source>
        <dbReference type="ARBA" id="ARBA00010291"/>
    </source>
</evidence>
<protein>
    <submittedName>
        <fullName evidence="5">Centromere protein C</fullName>
    </submittedName>
</protein>
<sequence length="117" mass="13421">MVQEKTEASKVSIKEQRKNKLHSRRKRKDKGLSQRQSLSAAGTSWKSGVRRSTRIKTRPLEYWKGERLLYGRIHESLATVIGVKYMSLGSADGKPTMKVKSYVSDVHKELLEMASHY</sequence>
<feature type="region of interest" description="Disordered" evidence="4">
    <location>
        <begin position="1"/>
        <end position="51"/>
    </location>
</feature>
<name>A0A835CHI0_9FABA</name>
<dbReference type="GO" id="GO:0051455">
    <property type="term" value="P:spindle attachment to meiosis I kinetochore"/>
    <property type="evidence" value="ECO:0007669"/>
    <property type="project" value="TreeGrafter"/>
</dbReference>
<evidence type="ECO:0000256" key="3">
    <source>
        <dbReference type="ARBA" id="ARBA00023242"/>
    </source>
</evidence>
<comment type="caution">
    <text evidence="5">The sequence shown here is derived from an EMBL/GenBank/DDBJ whole genome shotgun (WGS) entry which is preliminary data.</text>
</comment>
<dbReference type="GO" id="GO:0051315">
    <property type="term" value="P:attachment of mitotic spindle microtubules to kinetochore"/>
    <property type="evidence" value="ECO:0007669"/>
    <property type="project" value="TreeGrafter"/>
</dbReference>
<feature type="compositionally biased region" description="Basic and acidic residues" evidence="4">
    <location>
        <begin position="1"/>
        <end position="18"/>
    </location>
</feature>
<dbReference type="GO" id="GO:0000776">
    <property type="term" value="C:kinetochore"/>
    <property type="evidence" value="ECO:0007669"/>
    <property type="project" value="InterPro"/>
</dbReference>
<evidence type="ECO:0000256" key="1">
    <source>
        <dbReference type="ARBA" id="ARBA00004123"/>
    </source>
</evidence>
<dbReference type="GO" id="GO:0005634">
    <property type="term" value="C:nucleus"/>
    <property type="evidence" value="ECO:0007669"/>
    <property type="project" value="UniProtKB-SubCell"/>
</dbReference>
<evidence type="ECO:0000313" key="5">
    <source>
        <dbReference type="EMBL" id="KAF7843311.1"/>
    </source>
</evidence>
<feature type="compositionally biased region" description="Polar residues" evidence="4">
    <location>
        <begin position="33"/>
        <end position="46"/>
    </location>
</feature>
<accession>A0A835CHI0</accession>
<evidence type="ECO:0000256" key="4">
    <source>
        <dbReference type="SAM" id="MobiDB-lite"/>
    </source>
</evidence>
<dbReference type="EMBL" id="JAAIUW010000001">
    <property type="protein sequence ID" value="KAF7843311.1"/>
    <property type="molecule type" value="Genomic_DNA"/>
</dbReference>
<dbReference type="Proteomes" id="UP000634136">
    <property type="component" value="Unassembled WGS sequence"/>
</dbReference>
<organism evidence="5 6">
    <name type="scientific">Senna tora</name>
    <dbReference type="NCBI Taxonomy" id="362788"/>
    <lineage>
        <taxon>Eukaryota</taxon>
        <taxon>Viridiplantae</taxon>
        <taxon>Streptophyta</taxon>
        <taxon>Embryophyta</taxon>
        <taxon>Tracheophyta</taxon>
        <taxon>Spermatophyta</taxon>
        <taxon>Magnoliopsida</taxon>
        <taxon>eudicotyledons</taxon>
        <taxon>Gunneridae</taxon>
        <taxon>Pentapetalae</taxon>
        <taxon>rosids</taxon>
        <taxon>fabids</taxon>
        <taxon>Fabales</taxon>
        <taxon>Fabaceae</taxon>
        <taxon>Caesalpinioideae</taxon>
        <taxon>Cassia clade</taxon>
        <taxon>Senna</taxon>
    </lineage>
</organism>
<gene>
    <name evidence="5" type="ORF">G2W53_000216</name>
</gene>
<keyword evidence="6" id="KW-1185">Reference proteome</keyword>
<dbReference type="GO" id="GO:0051382">
    <property type="term" value="P:kinetochore assembly"/>
    <property type="evidence" value="ECO:0007669"/>
    <property type="project" value="InterPro"/>
</dbReference>
<dbReference type="PANTHER" id="PTHR16684:SF11">
    <property type="entry name" value="CENTROMERE PROTEIN C"/>
    <property type="match status" value="1"/>
</dbReference>
<feature type="compositionally biased region" description="Basic residues" evidence="4">
    <location>
        <begin position="19"/>
        <end position="29"/>
    </location>
</feature>
<comment type="similarity">
    <text evidence="2">Belongs to the CENP-C/MIF2 family.</text>
</comment>
<dbReference type="InterPro" id="IPR028386">
    <property type="entry name" value="CENP-C/Mif2/cnp3"/>
</dbReference>
<evidence type="ECO:0000313" key="6">
    <source>
        <dbReference type="Proteomes" id="UP000634136"/>
    </source>
</evidence>
<proteinExistence type="inferred from homology"/>
<dbReference type="AlphaFoldDB" id="A0A835CHI0"/>
<dbReference type="GO" id="GO:0019237">
    <property type="term" value="F:centromeric DNA binding"/>
    <property type="evidence" value="ECO:0007669"/>
    <property type="project" value="InterPro"/>
</dbReference>
<dbReference type="OrthoDB" id="1939643at2759"/>
<keyword evidence="3" id="KW-0539">Nucleus</keyword>
<reference evidence="5" key="1">
    <citation type="submission" date="2020-09" db="EMBL/GenBank/DDBJ databases">
        <title>Genome-Enabled Discovery of Anthraquinone Biosynthesis in Senna tora.</title>
        <authorList>
            <person name="Kang S.-H."/>
            <person name="Pandey R.P."/>
            <person name="Lee C.-M."/>
            <person name="Sim J.-S."/>
            <person name="Jeong J.-T."/>
            <person name="Choi B.-S."/>
            <person name="Jung M."/>
            <person name="Ginzburg D."/>
            <person name="Zhao K."/>
            <person name="Won S.Y."/>
            <person name="Oh T.-J."/>
            <person name="Yu Y."/>
            <person name="Kim N.-H."/>
            <person name="Lee O.R."/>
            <person name="Lee T.-H."/>
            <person name="Bashyal P."/>
            <person name="Kim T.-S."/>
            <person name="Lee W.-H."/>
            <person name="Kawkins C."/>
            <person name="Kim C.-K."/>
            <person name="Kim J.S."/>
            <person name="Ahn B.O."/>
            <person name="Rhee S.Y."/>
            <person name="Sohng J.K."/>
        </authorList>
    </citation>
    <scope>NUCLEOTIDE SEQUENCE</scope>
    <source>
        <tissue evidence="5">Leaf</tissue>
    </source>
</reference>
<comment type="subcellular location">
    <subcellularLocation>
        <location evidence="1">Nucleus</location>
    </subcellularLocation>
</comment>